<dbReference type="InterPro" id="IPR027842">
    <property type="entry name" value="HAM1-like_C"/>
</dbReference>
<name>A0A1U7LQJ9_NEOID</name>
<dbReference type="AlphaFoldDB" id="A0A1U7LQJ9"/>
<dbReference type="EMBL" id="LXFE01000601">
    <property type="protein sequence ID" value="OLL24822.1"/>
    <property type="molecule type" value="Genomic_DNA"/>
</dbReference>
<dbReference type="InterPro" id="IPR017943">
    <property type="entry name" value="Bactericidal_perm-incr_a/b_dom"/>
</dbReference>
<evidence type="ECO:0000256" key="1">
    <source>
        <dbReference type="SAM" id="MobiDB-lite"/>
    </source>
</evidence>
<dbReference type="Pfam" id="PF14613">
    <property type="entry name" value="HAM1_C"/>
    <property type="match status" value="1"/>
</dbReference>
<comment type="caution">
    <text evidence="4">The sequence shown here is derived from an EMBL/GenBank/DDBJ whole genome shotgun (WGS) entry which is preliminary data.</text>
</comment>
<dbReference type="Pfam" id="PF19343">
    <property type="entry name" value="HAM1_N"/>
    <property type="match status" value="2"/>
</dbReference>
<feature type="domain" description="HAM1-like N-terminal" evidence="3">
    <location>
        <begin position="14"/>
        <end position="199"/>
    </location>
</feature>
<dbReference type="OMA" id="AYHTWAA"/>
<dbReference type="GO" id="GO:0008289">
    <property type="term" value="F:lipid binding"/>
    <property type="evidence" value="ECO:0007669"/>
    <property type="project" value="InterPro"/>
</dbReference>
<evidence type="ECO:0000259" key="2">
    <source>
        <dbReference type="Pfam" id="PF14613"/>
    </source>
</evidence>
<dbReference type="InterPro" id="IPR045967">
    <property type="entry name" value="HAM1-like_N"/>
</dbReference>
<sequence length="721" mass="82209">MSTDTRPLISKHSPDRDAKDASIRLKLKSYEEFRALSCGLMPNTDQIIAHIEYIFHTGILDVRNRRLSSDGRAFIRDFRAWLESLQALFAEKNGDDKFQEMIFHARNAELDIENVHLKSSIKGKFGQKEHSAAYYQLQNLSGLLCSNPEFRKLLSDSTILIRDMFADAAGFVAENAEEAAGRDRASNEELEKIEKPAKPGDEAKEFEVPSGKDLVDKTRLFKEPKGKAKRSKNDVLEYLKAKFPKQRQDNIINRMKKMISDIQQNADFSDAVEFILALGQKYVDRTIAAAEGAKEGIEQVETNDHFDLALANAKALILSFAGGNDLGGIQVVLNRVITHVRNDRKLKQFFSDIYDYFLRMASESGFVTSDEADAQAHELYQRGQDLLFDNEKYKKDMENLMDEVSDLVDAFRNDKTMNRTKYLSRKVTNDIVNEKGAIKRQVLVDLFDVVMPKMISLIKYIPIPRIEYQDRNIDLVLENLVFESDSFLPYRIHIDSYNAVDFVNAYSFTSEYKNITTVRVEGLSAYIKDVSFYANKKTGLLRFEDKGFADVFMDGQGCDVEIILEHNADDGGESAYFHVHSVTVKVHKFKYAIRGASHSFLATFLEPFLRPFIKRSIAQSLQNYLRQTFERFDTKAYEFFERVRVASVANNGQASPEAWLRAVFSKGRKAAKRQSYVIGTGEDILAGIHGPAGDVYSLIREAEDRAKEGKEWRSEVFDIKV</sequence>
<dbReference type="PANTHER" id="PTHR31138">
    <property type="entry name" value="CHROMOSOME 19, WHOLE GENOME SHOTGUN SEQUENCE"/>
    <property type="match status" value="1"/>
</dbReference>
<keyword evidence="5" id="KW-1185">Reference proteome</keyword>
<feature type="domain" description="HAM1-like C-terminal" evidence="2">
    <location>
        <begin position="584"/>
        <end position="719"/>
    </location>
</feature>
<evidence type="ECO:0000259" key="3">
    <source>
        <dbReference type="Pfam" id="PF19343"/>
    </source>
</evidence>
<dbReference type="Gene3D" id="3.15.10.10">
    <property type="entry name" value="Bactericidal permeability-increasing protein, domain 1"/>
    <property type="match status" value="1"/>
</dbReference>
<dbReference type="STRING" id="1198029.A0A1U7LQJ9"/>
<proteinExistence type="predicted"/>
<dbReference type="Proteomes" id="UP000186594">
    <property type="component" value="Unassembled WGS sequence"/>
</dbReference>
<evidence type="ECO:0000313" key="5">
    <source>
        <dbReference type="Proteomes" id="UP000186594"/>
    </source>
</evidence>
<organism evidence="4 5">
    <name type="scientific">Neolecta irregularis (strain DAH-3)</name>
    <dbReference type="NCBI Taxonomy" id="1198029"/>
    <lineage>
        <taxon>Eukaryota</taxon>
        <taxon>Fungi</taxon>
        <taxon>Dikarya</taxon>
        <taxon>Ascomycota</taxon>
        <taxon>Taphrinomycotina</taxon>
        <taxon>Neolectales</taxon>
        <taxon>Neolectaceae</taxon>
        <taxon>Neolecta</taxon>
    </lineage>
</organism>
<dbReference type="SUPFAM" id="SSF55394">
    <property type="entry name" value="Bactericidal permeability-increasing protein, BPI"/>
    <property type="match status" value="1"/>
</dbReference>
<dbReference type="PANTHER" id="PTHR31138:SF1">
    <property type="entry name" value="PDZ DOMAIN-CONTAINING PROTEIN"/>
    <property type="match status" value="1"/>
</dbReference>
<evidence type="ECO:0008006" key="6">
    <source>
        <dbReference type="Google" id="ProtNLM"/>
    </source>
</evidence>
<protein>
    <recommendedName>
        <fullName evidence="6">Bactericidal permeability-increasing protein</fullName>
    </recommendedName>
</protein>
<dbReference type="OrthoDB" id="19394at2759"/>
<feature type="region of interest" description="Disordered" evidence="1">
    <location>
        <begin position="177"/>
        <end position="208"/>
    </location>
</feature>
<reference evidence="4 5" key="1">
    <citation type="submission" date="2016-04" db="EMBL/GenBank/DDBJ databases">
        <title>Evolutionary innovation and constraint leading to complex multicellularity in the Ascomycota.</title>
        <authorList>
            <person name="Cisse O."/>
            <person name="Nguyen A."/>
            <person name="Hewitt D.A."/>
            <person name="Jedd G."/>
            <person name="Stajich J.E."/>
        </authorList>
    </citation>
    <scope>NUCLEOTIDE SEQUENCE [LARGE SCALE GENOMIC DNA]</scope>
    <source>
        <strain evidence="4 5">DAH-3</strain>
    </source>
</reference>
<evidence type="ECO:0000313" key="4">
    <source>
        <dbReference type="EMBL" id="OLL24822.1"/>
    </source>
</evidence>
<feature type="domain" description="HAM1-like N-terminal" evidence="3">
    <location>
        <begin position="218"/>
        <end position="567"/>
    </location>
</feature>
<accession>A0A1U7LQJ9</accession>
<feature type="compositionally biased region" description="Basic and acidic residues" evidence="1">
    <location>
        <begin position="179"/>
        <end position="207"/>
    </location>
</feature>
<gene>
    <name evidence="4" type="ORF">NEOLI_003498</name>
</gene>